<feature type="repeat" description="TPR" evidence="1">
    <location>
        <begin position="737"/>
        <end position="770"/>
    </location>
</feature>
<feature type="repeat" description="TPR" evidence="1">
    <location>
        <begin position="703"/>
        <end position="736"/>
    </location>
</feature>
<evidence type="ECO:0000313" key="3">
    <source>
        <dbReference type="EMBL" id="RJP21311.1"/>
    </source>
</evidence>
<protein>
    <submittedName>
        <fullName evidence="3">DUF2723 domain-containing protein</fullName>
    </submittedName>
</protein>
<keyword evidence="2" id="KW-0812">Transmembrane</keyword>
<gene>
    <name evidence="3" type="ORF">C4520_09865</name>
</gene>
<dbReference type="PANTHER" id="PTHR16214">
    <property type="entry name" value="TRANSMEMBRANE PROTEIN 260"/>
    <property type="match status" value="1"/>
</dbReference>
<dbReference type="SMART" id="SM00028">
    <property type="entry name" value="TPR"/>
    <property type="match status" value="6"/>
</dbReference>
<keyword evidence="1" id="KW-0802">TPR repeat</keyword>
<feature type="transmembrane region" description="Helical" evidence="2">
    <location>
        <begin position="137"/>
        <end position="155"/>
    </location>
</feature>
<feature type="transmembrane region" description="Helical" evidence="2">
    <location>
        <begin position="73"/>
        <end position="93"/>
    </location>
</feature>
<proteinExistence type="predicted"/>
<reference evidence="3 4" key="1">
    <citation type="journal article" date="2017" name="ISME J.">
        <title>Energy and carbon metabolisms in a deep terrestrial subsurface fluid microbial community.</title>
        <authorList>
            <person name="Momper L."/>
            <person name="Jungbluth S.P."/>
            <person name="Lee M.D."/>
            <person name="Amend J.P."/>
        </authorList>
    </citation>
    <scope>NUCLEOTIDE SEQUENCE [LARGE SCALE GENOMIC DNA]</scope>
    <source>
        <strain evidence="3">SURF_5</strain>
    </source>
</reference>
<dbReference type="SUPFAM" id="SSF48452">
    <property type="entry name" value="TPR-like"/>
    <property type="match status" value="1"/>
</dbReference>
<sequence>MISAAWWRKITIPAVLFGIVLAVYVKTLCPTVYWEDAGELITVAHVLGIAHPPGHPLYTIIAHLFSLIPLGSIAWRVNLMSAVFAALAAALVYPASLRTLNGSGISKTVSVAASAAAALFAAFGATLWDQSVVAETSGLHTFFFMTLLLLFFRMVSGRSTDSFLPAFYLFSFVYGLSLTNHVAGVFLMPAFALWAAVSLRKEVLEPKRLLLSLVFFLIGLGVYLYLPLRSIQDPIIDWGNPETLSNFWWVVTAGQFRSDVFEWPTRAQVIEGCLHKLNEIRGNYLGIGIVFIIIGSWACARRQKPFLLFGGVAIGTLAAVTMNPAFIPAYFIPALLLLAIVFAAGAAASIQVIVDRLPHAKWKHIFSTSSCVAILMLPLLLLFRNYPMNDRSRYYLAREYGEKILAALPENAAFFTIDVNAIFTIWYLQYCEDLRRDVLVIEPTWLSNSSPMRSEILRRYPQLLLPEEAERISAGDSTGKGGLFDNALMGAILEKNSKVRPVYWGSVPAFDALRPVGLVYEYAPGAEPLLDERSVYRNRVFWEETTANFRGEPSLMRDRVASQVYPEHLRHQALYYSRRGRLELARWAFDLALQINPAYAPVLLGFGELLATQGREEEALAYLNQAGRFDSRIRPRAHFQRGVIYYEASQNTLAAEEFRAVLHDDFDFPGVHNYLGSIYLADDSFEEAEEEFRTELKLNPSTPGAYPNMAQILLRKGQLEEAERLLEEGMAVQPQLWQNYYFLGKIYAMRTERAKAMESFSRAIELGGMRVRAMVLQDKAVKDLELTEAELQCSDI</sequence>
<dbReference type="InterPro" id="IPR019734">
    <property type="entry name" value="TPR_rpt"/>
</dbReference>
<accession>A0A3A4P0D6</accession>
<feature type="transmembrane region" description="Helical" evidence="2">
    <location>
        <begin position="209"/>
        <end position="226"/>
    </location>
</feature>
<dbReference type="Gene3D" id="1.25.40.10">
    <property type="entry name" value="Tetratricopeptide repeat domain"/>
    <property type="match status" value="1"/>
</dbReference>
<feature type="transmembrane region" description="Helical" evidence="2">
    <location>
        <begin position="12"/>
        <end position="33"/>
    </location>
</feature>
<feature type="transmembrane region" description="Helical" evidence="2">
    <location>
        <begin position="404"/>
        <end position="428"/>
    </location>
</feature>
<keyword evidence="2" id="KW-0472">Membrane</keyword>
<dbReference type="EMBL" id="QZKU01000068">
    <property type="protein sequence ID" value="RJP21311.1"/>
    <property type="molecule type" value="Genomic_DNA"/>
</dbReference>
<dbReference type="AlphaFoldDB" id="A0A3A4P0D6"/>
<dbReference type="InterPro" id="IPR052724">
    <property type="entry name" value="GT117_domain-containing"/>
</dbReference>
<name>A0A3A4P0D6_ABYX5</name>
<feature type="transmembrane region" description="Helical" evidence="2">
    <location>
        <begin position="167"/>
        <end position="197"/>
    </location>
</feature>
<organism evidence="3 4">
    <name type="scientific">Abyssobacteria bacterium (strain SURF_5)</name>
    <dbReference type="NCBI Taxonomy" id="2093360"/>
    <lineage>
        <taxon>Bacteria</taxon>
        <taxon>Pseudomonadati</taxon>
        <taxon>Candidatus Hydrogenedentota</taxon>
        <taxon>Candidatus Abyssobacteria</taxon>
    </lineage>
</organism>
<feature type="transmembrane region" description="Helical" evidence="2">
    <location>
        <begin position="365"/>
        <end position="383"/>
    </location>
</feature>
<dbReference type="PANTHER" id="PTHR16214:SF3">
    <property type="entry name" value="TRANSMEMBRANE PROTEIN 260"/>
    <property type="match status" value="1"/>
</dbReference>
<dbReference type="InterPro" id="IPR021280">
    <property type="entry name" value="TMEM260-like"/>
</dbReference>
<dbReference type="Pfam" id="PF11028">
    <property type="entry name" value="TMEM260-like"/>
    <property type="match status" value="1"/>
</dbReference>
<comment type="caution">
    <text evidence="3">The sequence shown here is derived from an EMBL/GenBank/DDBJ whole genome shotgun (WGS) entry which is preliminary data.</text>
</comment>
<keyword evidence="2" id="KW-1133">Transmembrane helix</keyword>
<feature type="transmembrane region" description="Helical" evidence="2">
    <location>
        <begin position="105"/>
        <end position="125"/>
    </location>
</feature>
<feature type="transmembrane region" description="Helical" evidence="2">
    <location>
        <begin position="306"/>
        <end position="327"/>
    </location>
</feature>
<feature type="repeat" description="TPR" evidence="1">
    <location>
        <begin position="669"/>
        <end position="702"/>
    </location>
</feature>
<feature type="transmembrane region" description="Helical" evidence="2">
    <location>
        <begin position="284"/>
        <end position="300"/>
    </location>
</feature>
<feature type="transmembrane region" description="Helical" evidence="2">
    <location>
        <begin position="334"/>
        <end position="353"/>
    </location>
</feature>
<dbReference type="Proteomes" id="UP000265882">
    <property type="component" value="Unassembled WGS sequence"/>
</dbReference>
<dbReference type="PROSITE" id="PS50005">
    <property type="entry name" value="TPR"/>
    <property type="match status" value="3"/>
</dbReference>
<evidence type="ECO:0000313" key="4">
    <source>
        <dbReference type="Proteomes" id="UP000265882"/>
    </source>
</evidence>
<dbReference type="Pfam" id="PF13432">
    <property type="entry name" value="TPR_16"/>
    <property type="match status" value="1"/>
</dbReference>
<evidence type="ECO:0000256" key="1">
    <source>
        <dbReference type="PROSITE-ProRule" id="PRU00339"/>
    </source>
</evidence>
<dbReference type="InterPro" id="IPR011990">
    <property type="entry name" value="TPR-like_helical_dom_sf"/>
</dbReference>
<evidence type="ECO:0000256" key="2">
    <source>
        <dbReference type="SAM" id="Phobius"/>
    </source>
</evidence>